<dbReference type="Proteomes" id="UP000746612">
    <property type="component" value="Unassembled WGS sequence"/>
</dbReference>
<evidence type="ECO:0000313" key="2">
    <source>
        <dbReference type="EMBL" id="VIO63097.1"/>
    </source>
</evidence>
<sequence>SQATFKARDLPLCHSVPIATILACFTITVDKARAGLFTQHTENVSAPIRNGVLIGSIELQISNILFQHPTMSLRSGTSMRYTWASGSFGESPNLSAQYRRNELLHLELRCRS</sequence>
<dbReference type="EMBL" id="CAAKMV010000174">
    <property type="protein sequence ID" value="VIO63097.1"/>
    <property type="molecule type" value="Genomic_DNA"/>
</dbReference>
<organism evidence="2">
    <name type="scientific">Gibberella zeae</name>
    <name type="common">Wheat head blight fungus</name>
    <name type="synonym">Fusarium graminearum</name>
    <dbReference type="NCBI Taxonomy" id="5518"/>
    <lineage>
        <taxon>Eukaryota</taxon>
        <taxon>Fungi</taxon>
        <taxon>Dikarya</taxon>
        <taxon>Ascomycota</taxon>
        <taxon>Pezizomycotina</taxon>
        <taxon>Sordariomycetes</taxon>
        <taxon>Hypocreomycetidae</taxon>
        <taxon>Hypocreales</taxon>
        <taxon>Nectriaceae</taxon>
        <taxon>Fusarium</taxon>
    </lineage>
</organism>
<dbReference type="AlphaFoldDB" id="A0A4E9EJD2"/>
<reference evidence="1" key="2">
    <citation type="submission" date="2021-03" db="EMBL/GenBank/DDBJ databases">
        <authorList>
            <person name="Alouane T."/>
            <person name="Langin T."/>
            <person name="Bonhomme L."/>
        </authorList>
    </citation>
    <scope>NUCLEOTIDE SEQUENCE</scope>
    <source>
        <strain evidence="1">MDC_Fg202</strain>
    </source>
</reference>
<protein>
    <submittedName>
        <fullName evidence="2">Uncharacterized protein</fullName>
    </submittedName>
</protein>
<evidence type="ECO:0000313" key="1">
    <source>
        <dbReference type="EMBL" id="CAG1989708.1"/>
    </source>
</evidence>
<dbReference type="EMBL" id="CAJPIJ010000146">
    <property type="protein sequence ID" value="CAG1989708.1"/>
    <property type="molecule type" value="Genomic_DNA"/>
</dbReference>
<name>A0A4E9EJD2_GIBZA</name>
<gene>
    <name evidence="2" type="ORF">FUG_LOCUS511613</name>
    <name evidence="1" type="ORF">MDCFG202_LOCUS307263</name>
</gene>
<accession>A0A4E9EJD2</accession>
<reference evidence="2" key="1">
    <citation type="submission" date="2019-04" db="EMBL/GenBank/DDBJ databases">
        <authorList>
            <person name="Melise S."/>
            <person name="Noan J."/>
            <person name="Okalmin O."/>
        </authorList>
    </citation>
    <scope>NUCLEOTIDE SEQUENCE</scope>
    <source>
        <strain evidence="2">FN9</strain>
    </source>
</reference>
<proteinExistence type="predicted"/>
<feature type="non-terminal residue" evidence="2">
    <location>
        <position position="1"/>
    </location>
</feature>